<evidence type="ECO:0000256" key="1">
    <source>
        <dbReference type="ARBA" id="ARBA00022628"/>
    </source>
</evidence>
<organism evidence="5 6">
    <name type="scientific">Streptomyces roseolus</name>
    <dbReference type="NCBI Taxonomy" id="67358"/>
    <lineage>
        <taxon>Bacteria</taxon>
        <taxon>Bacillati</taxon>
        <taxon>Actinomycetota</taxon>
        <taxon>Actinomycetes</taxon>
        <taxon>Kitasatosporales</taxon>
        <taxon>Streptomycetaceae</taxon>
        <taxon>Streptomyces</taxon>
    </lineage>
</organism>
<name>A0ABU4K069_9ACTN</name>
<dbReference type="EMBL" id="JAWJZF010000181">
    <property type="protein sequence ID" value="MDX2291136.1"/>
    <property type="molecule type" value="Genomic_DNA"/>
</dbReference>
<gene>
    <name evidence="5" type="ORF">R2363_02965</name>
</gene>
<evidence type="ECO:0000313" key="5">
    <source>
        <dbReference type="EMBL" id="MDX2291136.1"/>
    </source>
</evidence>
<keyword evidence="2" id="KW-0413">Isomerase</keyword>
<dbReference type="Proteomes" id="UP001278571">
    <property type="component" value="Unassembled WGS sequence"/>
</dbReference>
<evidence type="ECO:0000256" key="2">
    <source>
        <dbReference type="ARBA" id="ARBA00023235"/>
    </source>
</evidence>
<dbReference type="PIRSF" id="PIRSF001495">
    <property type="entry name" value="Met_asp_mut_epsi"/>
    <property type="match status" value="1"/>
</dbReference>
<dbReference type="Pfam" id="PF06368">
    <property type="entry name" value="Met_asp_mut_E"/>
    <property type="match status" value="1"/>
</dbReference>
<feature type="region of interest" description="Disordered" evidence="4">
    <location>
        <begin position="431"/>
        <end position="464"/>
    </location>
</feature>
<dbReference type="RefSeq" id="WP_319007722.1">
    <property type="nucleotide sequence ID" value="NZ_JAWJZF010000181.1"/>
</dbReference>
<protein>
    <submittedName>
        <fullName evidence="5">Methylaspartate mutase</fullName>
    </submittedName>
</protein>
<evidence type="ECO:0000256" key="4">
    <source>
        <dbReference type="SAM" id="MobiDB-lite"/>
    </source>
</evidence>
<proteinExistence type="predicted"/>
<reference evidence="5 6" key="1">
    <citation type="submission" date="2023-10" db="EMBL/GenBank/DDBJ databases">
        <authorList>
            <person name="Wang X.X."/>
        </authorList>
    </citation>
    <scope>NUCLEOTIDE SEQUENCE [LARGE SCALE GENOMIC DNA]</scope>
    <source>
        <strain evidence="5 6">NBRC 12816</strain>
    </source>
</reference>
<dbReference type="InterPro" id="IPR006396">
    <property type="entry name" value="Glu_mut_E"/>
</dbReference>
<accession>A0ABU4K069</accession>
<keyword evidence="3" id="KW-0170">Cobalt</keyword>
<keyword evidence="6" id="KW-1185">Reference proteome</keyword>
<evidence type="ECO:0000256" key="3">
    <source>
        <dbReference type="ARBA" id="ARBA00023285"/>
    </source>
</evidence>
<dbReference type="SUPFAM" id="SSF51703">
    <property type="entry name" value="Cobalamin (vitamin B12)-dependent enzymes"/>
    <property type="match status" value="1"/>
</dbReference>
<dbReference type="InterPro" id="IPR016176">
    <property type="entry name" value="Cbl-dep_enz_cat"/>
</dbReference>
<evidence type="ECO:0000313" key="6">
    <source>
        <dbReference type="Proteomes" id="UP001278571"/>
    </source>
</evidence>
<keyword evidence="1" id="KW-0846">Cobalamin</keyword>
<feature type="compositionally biased region" description="Basic and acidic residues" evidence="4">
    <location>
        <begin position="445"/>
        <end position="464"/>
    </location>
</feature>
<comment type="caution">
    <text evidence="5">The sequence shown here is derived from an EMBL/GenBank/DDBJ whole genome shotgun (WGS) entry which is preliminary data.</text>
</comment>
<sequence>MTAPVHPAPAAAPAPPAGSFGAFVAAARQAGRLVVQPRMGMSDPRAMRAGLAATRAADATTVGTVTLDSYTRVGDQAAARRALADGVPLNGYPLVTYDTAVTRSVLHGIQDHDFPVQVRHGSAAPQDIVAALLRAGLDATEGGPVSYCLPYGRTPLTASVENWARSCELLARARDHGAEPHMETFGGCMMGQLCPPGLLVALSVLEALFFAQHGLRSVSLSYAQQTDPGQDEEALHALRRLAEELLPGLDWHIVVYTYMGVYPRTPGGARLLLEDSARLAVRTGAARLIVKTAAEAHRIPTVAENVAALEAAARAAEAERDRALPPAAEPAPGPVPDTGVHAEASALVQAVLELSPDLGRALPRAFARGYLDVPYCLHPDNAQRSRSYLDTDGRLRWSAVGSMPLGGVAAPARAPRLTSGGLLTALRHVERRSDAAALDPSPAHRPLDDGHRPPAREPLPEEGR</sequence>
<dbReference type="Gene3D" id="3.20.20.240">
    <property type="entry name" value="Methylmalonyl-CoA mutase"/>
    <property type="match status" value="1"/>
</dbReference>